<dbReference type="EnsemblPlants" id="EMT04745">
    <property type="protein sequence ID" value="EMT04745"/>
    <property type="gene ID" value="F775_14140"/>
</dbReference>
<reference evidence="1" key="1">
    <citation type="submission" date="2015-06" db="UniProtKB">
        <authorList>
            <consortium name="EnsemblPlants"/>
        </authorList>
    </citation>
    <scope>IDENTIFICATION</scope>
</reference>
<proteinExistence type="predicted"/>
<dbReference type="AlphaFoldDB" id="M8ASV6"/>
<organism evidence="1">
    <name type="scientific">Aegilops tauschii</name>
    <name type="common">Tausch's goatgrass</name>
    <name type="synonym">Aegilops squarrosa</name>
    <dbReference type="NCBI Taxonomy" id="37682"/>
    <lineage>
        <taxon>Eukaryota</taxon>
        <taxon>Viridiplantae</taxon>
        <taxon>Streptophyta</taxon>
        <taxon>Embryophyta</taxon>
        <taxon>Tracheophyta</taxon>
        <taxon>Spermatophyta</taxon>
        <taxon>Magnoliopsida</taxon>
        <taxon>Liliopsida</taxon>
        <taxon>Poales</taxon>
        <taxon>Poaceae</taxon>
        <taxon>BOP clade</taxon>
        <taxon>Pooideae</taxon>
        <taxon>Triticodae</taxon>
        <taxon>Triticeae</taxon>
        <taxon>Triticinae</taxon>
        <taxon>Aegilops</taxon>
    </lineage>
</organism>
<dbReference type="InterPro" id="IPR011044">
    <property type="entry name" value="Quino_amine_DH_bsu"/>
</dbReference>
<name>M8ASV6_AEGTA</name>
<evidence type="ECO:0000313" key="1">
    <source>
        <dbReference type="EnsemblPlants" id="EMT04745"/>
    </source>
</evidence>
<protein>
    <submittedName>
        <fullName evidence="1">Uncharacterized protein</fullName>
    </submittedName>
</protein>
<accession>M8ASV6</accession>
<dbReference type="SUPFAM" id="SSF50969">
    <property type="entry name" value="YVTN repeat-like/Quinoprotein amine dehydrogenase"/>
    <property type="match status" value="1"/>
</dbReference>
<sequence>MAAAGHGQTAAAVPYCYLFRCFCRWRLNCSDSIQRYAPGMDYRHTPDGADDRPRWSVLVGCTCADQHLHNLRLHRFRVTSWGRVIGHSNDLLEPFFTVHPEDKENTVYAEATAALAPGGRRLDVICTHYPPPHLMRPDELNMPPKAVAIDLVNKSTSQLEPLPFLKGLDRGGDGWDVVASHHSLERLERTYQSLFAGPRLRGYAVIDDKFILLSLVDGTFFCFNCATGSLTRVRTTDKASEYECISGRAVHVQEEGAIYFINGTTLFAYKYSPEEEEDAPLEPPAMVDMLWPYYDEGRGFVVQLAGQMLCAVWINMYEACSCGARHAMITTFRVGSAAGSDGEGSRPVRSIEVLHSTCRRVDMLREKSYQYNHYDTFATLQAYADDAYKVDDTSLPAMFGGFSHPVEDSQELLKCCRNYLKRKGELVWTADSLVDCKVVTKCDVSFICQVDQQSVLYRISTTGGKLRCDASVLEPQLCLDKIRDGGASVDFPATWHFVHDGSQLFVIPSFPDHSQYKIDLSSMSCSLVESRRRDIYFSAVFRAGGDIVAIGEKLMAVYTLDRQSLQWVHRRTSGDLDLEQEIKVSGFADVGDGAFLISDFDTERCFLCDLRHGGKWFVVEPPSMSRWLGEIGLLNGRCIFAEGFVYACWDEGLEAYELAQDDGEFILGAPIVLEFPWQKFSDRRFMSFECIGKEEDSISAGCIVFCVIQGYFTADPFTDSHSLTATTVIVEREDAPKGKKRPVRVKHVDVAVSSVRHEEPILTNYAFAL</sequence>
<dbReference type="ExpressionAtlas" id="M8ASV6">
    <property type="expression patterns" value="baseline"/>
</dbReference>